<keyword evidence="4" id="KW-0158">Chromosome</keyword>
<dbReference type="PROSITE" id="PS51793">
    <property type="entry name" value="MIS18"/>
    <property type="match status" value="1"/>
</dbReference>
<dbReference type="AGR" id="Xenbase:XB-GENE-6487193"/>
<keyword evidence="5" id="KW-0132">Cell division</keyword>
<keyword evidence="9" id="KW-0539">Nucleus</keyword>
<evidence type="ECO:0000256" key="1">
    <source>
        <dbReference type="ARBA" id="ARBA00003694"/>
    </source>
</evidence>
<keyword evidence="8" id="KW-0862">Zinc</keyword>
<evidence type="ECO:0000256" key="10">
    <source>
        <dbReference type="ARBA" id="ARBA00023306"/>
    </source>
</evidence>
<dbReference type="Xenbase" id="XB-GENE-6487193">
    <property type="gene designation" value="oip5.L"/>
</dbReference>
<dbReference type="GO" id="GO:0051301">
    <property type="term" value="P:cell division"/>
    <property type="evidence" value="ECO:0007669"/>
    <property type="project" value="UniProtKB-KW"/>
</dbReference>
<keyword evidence="11" id="KW-0137">Centromere</keyword>
<dbReference type="Proteomes" id="UP000186698">
    <property type="component" value="Chromosome 8L"/>
</dbReference>
<dbReference type="GO" id="GO:0005634">
    <property type="term" value="C:nucleus"/>
    <property type="evidence" value="ECO:0000318"/>
    <property type="project" value="GO_Central"/>
</dbReference>
<evidence type="ECO:0000256" key="2">
    <source>
        <dbReference type="ARBA" id="ARBA00004123"/>
    </source>
</evidence>
<dbReference type="CTD" id="108699274"/>
<evidence type="ECO:0000313" key="12">
    <source>
        <dbReference type="Proteomes" id="UP000186698"/>
    </source>
</evidence>
<evidence type="ECO:0000256" key="6">
    <source>
        <dbReference type="ARBA" id="ARBA00022723"/>
    </source>
</evidence>
<protein>
    <submittedName>
        <fullName evidence="13">Protein Mis18-beta</fullName>
    </submittedName>
</protein>
<dbReference type="STRING" id="8355.A0A1L8FB34"/>
<dbReference type="GeneID" id="108699274"/>
<dbReference type="GO" id="GO:0034080">
    <property type="term" value="P:CENP-A containing chromatin assembly"/>
    <property type="evidence" value="ECO:0000318"/>
    <property type="project" value="GO_Central"/>
</dbReference>
<dbReference type="Pfam" id="PF03226">
    <property type="entry name" value="Yippee-Mis18"/>
    <property type="match status" value="1"/>
</dbReference>
<name>A0A1L8FB34_XENLA</name>
<evidence type="ECO:0000256" key="11">
    <source>
        <dbReference type="ARBA" id="ARBA00023328"/>
    </source>
</evidence>
<dbReference type="PANTHER" id="PTHR16431:SF3">
    <property type="entry name" value="PROTEIN MIS18-BETA"/>
    <property type="match status" value="1"/>
</dbReference>
<dbReference type="OMA" id="MDIHNVP"/>
<sequence>MAGSAWLMRQVVRMQETSGESTVNLQLTNPAVSRGKLNGSSGGPEVVFLCKNCCTVLGDSLSVCGDEKSLGAIACLRVPEDLNVGESVRFVVDGNLKGCAYYPLICRSCGTNIGFNLYSAPRAYAYLRGLFCLLKEHILCYKLKSSSLVPGNEMHFELTSLDEDIAQLKTQLVQLHLKMEQISQQLLQQEKNTAACS</sequence>
<organism evidence="12 13">
    <name type="scientific">Xenopus laevis</name>
    <name type="common">African clawed frog</name>
    <dbReference type="NCBI Taxonomy" id="8355"/>
    <lineage>
        <taxon>Eukaryota</taxon>
        <taxon>Metazoa</taxon>
        <taxon>Chordata</taxon>
        <taxon>Craniata</taxon>
        <taxon>Vertebrata</taxon>
        <taxon>Euteleostomi</taxon>
        <taxon>Amphibia</taxon>
        <taxon>Batrachia</taxon>
        <taxon>Anura</taxon>
        <taxon>Pipoidea</taxon>
        <taxon>Pipidae</taxon>
        <taxon>Xenopodinae</taxon>
        <taxon>Xenopus</taxon>
        <taxon>Xenopus</taxon>
    </lineage>
</organism>
<dbReference type="GO" id="GO:0000775">
    <property type="term" value="C:chromosome, centromeric region"/>
    <property type="evidence" value="ECO:0000318"/>
    <property type="project" value="GO_Central"/>
</dbReference>
<dbReference type="GO" id="GO:0000785">
    <property type="term" value="C:chromatin"/>
    <property type="evidence" value="ECO:0000318"/>
    <property type="project" value="GO_Central"/>
</dbReference>
<dbReference type="PANTHER" id="PTHR16431">
    <property type="entry name" value="NEUROGENIC PROTEIN MASTERMIND"/>
    <property type="match status" value="1"/>
</dbReference>
<accession>A0A1L8FB34</accession>
<keyword evidence="10" id="KW-0131">Cell cycle</keyword>
<proteinExistence type="predicted"/>
<comment type="subcellular location">
    <subcellularLocation>
        <location evidence="3">Chromosome</location>
        <location evidence="3">Centromere</location>
    </subcellularLocation>
    <subcellularLocation>
        <location evidence="2">Nucleus</location>
    </subcellularLocation>
</comment>
<dbReference type="PaxDb" id="8355-A0A1L8FB34"/>
<evidence type="ECO:0000256" key="8">
    <source>
        <dbReference type="ARBA" id="ARBA00022833"/>
    </source>
</evidence>
<comment type="function">
    <text evidence="1">Required for recruitment of CENPA to centromeres and normal chromosome segregation during mitosis.</text>
</comment>
<dbReference type="OrthoDB" id="9926299at2759"/>
<keyword evidence="12" id="KW-1185">Reference proteome</keyword>
<dbReference type="GO" id="GO:0007059">
    <property type="term" value="P:chromosome segregation"/>
    <property type="evidence" value="ECO:0000318"/>
    <property type="project" value="GO_Central"/>
</dbReference>
<evidence type="ECO:0000256" key="3">
    <source>
        <dbReference type="ARBA" id="ARBA00004584"/>
    </source>
</evidence>
<evidence type="ECO:0000256" key="7">
    <source>
        <dbReference type="ARBA" id="ARBA00022776"/>
    </source>
</evidence>
<dbReference type="InterPro" id="IPR004910">
    <property type="entry name" value="Yippee/Mis18/Cereblon"/>
</dbReference>
<gene>
    <name evidence="13 14" type="primary">oip5.L</name>
</gene>
<dbReference type="KEGG" id="xla:108699274"/>
<evidence type="ECO:0000313" key="14">
    <source>
        <dbReference type="Xenbase" id="XB-GENE-6487193"/>
    </source>
</evidence>
<evidence type="ECO:0000256" key="9">
    <source>
        <dbReference type="ARBA" id="ARBA00023242"/>
    </source>
</evidence>
<dbReference type="InterPro" id="IPR034752">
    <property type="entry name" value="Mis18"/>
</dbReference>
<evidence type="ECO:0000313" key="13">
    <source>
        <dbReference type="RefSeq" id="XP_018086744.1"/>
    </source>
</evidence>
<reference evidence="13" key="1">
    <citation type="submission" date="2025-08" db="UniProtKB">
        <authorList>
            <consortium name="RefSeq"/>
        </authorList>
    </citation>
    <scope>IDENTIFICATION</scope>
    <source>
        <strain evidence="13">J_2021</strain>
        <tissue evidence="13">Erythrocytes</tissue>
    </source>
</reference>
<keyword evidence="6" id="KW-0479">Metal-binding</keyword>
<evidence type="ECO:0000256" key="5">
    <source>
        <dbReference type="ARBA" id="ARBA00022618"/>
    </source>
</evidence>
<dbReference type="AlphaFoldDB" id="A0A1L8FB34"/>
<evidence type="ECO:0000256" key="4">
    <source>
        <dbReference type="ARBA" id="ARBA00022454"/>
    </source>
</evidence>
<dbReference type="RefSeq" id="XP_018086744.1">
    <property type="nucleotide sequence ID" value="XM_018231255.2"/>
</dbReference>
<dbReference type="Bgee" id="108699274">
    <property type="expression patterns" value="Expressed in blastula and 19 other cell types or tissues"/>
</dbReference>
<keyword evidence="7" id="KW-0498">Mitosis</keyword>
<dbReference type="GO" id="GO:0046872">
    <property type="term" value="F:metal ion binding"/>
    <property type="evidence" value="ECO:0007669"/>
    <property type="project" value="UniProtKB-KW"/>
</dbReference>